<dbReference type="Proteomes" id="UP001597521">
    <property type="component" value="Unassembled WGS sequence"/>
</dbReference>
<protein>
    <submittedName>
        <fullName evidence="3">IS110 family transposase</fullName>
    </submittedName>
</protein>
<evidence type="ECO:0000313" key="3">
    <source>
        <dbReference type="EMBL" id="MFD2647424.1"/>
    </source>
</evidence>
<evidence type="ECO:0000259" key="2">
    <source>
        <dbReference type="Pfam" id="PF02371"/>
    </source>
</evidence>
<organism evidence="3 4">
    <name type="scientific">Devosia albogilva</name>
    <dbReference type="NCBI Taxonomy" id="429726"/>
    <lineage>
        <taxon>Bacteria</taxon>
        <taxon>Pseudomonadati</taxon>
        <taxon>Pseudomonadota</taxon>
        <taxon>Alphaproteobacteria</taxon>
        <taxon>Hyphomicrobiales</taxon>
        <taxon>Devosiaceae</taxon>
        <taxon>Devosia</taxon>
    </lineage>
</organism>
<gene>
    <name evidence="3" type="ORF">ACFSX5_06375</name>
</gene>
<dbReference type="EMBL" id="JBHUNP010000001">
    <property type="protein sequence ID" value="MFD2647424.1"/>
    <property type="molecule type" value="Genomic_DNA"/>
</dbReference>
<keyword evidence="4" id="KW-1185">Reference proteome</keyword>
<dbReference type="Pfam" id="PF01548">
    <property type="entry name" value="DEDD_Tnp_IS110"/>
    <property type="match status" value="1"/>
</dbReference>
<dbReference type="InterPro" id="IPR002525">
    <property type="entry name" value="Transp_IS110-like_N"/>
</dbReference>
<dbReference type="PANTHER" id="PTHR33055:SF13">
    <property type="entry name" value="TRANSPOSASE"/>
    <property type="match status" value="1"/>
</dbReference>
<comment type="caution">
    <text evidence="3">The sequence shown here is derived from an EMBL/GenBank/DDBJ whole genome shotgun (WGS) entry which is preliminary data.</text>
</comment>
<evidence type="ECO:0000259" key="1">
    <source>
        <dbReference type="Pfam" id="PF01548"/>
    </source>
</evidence>
<dbReference type="InterPro" id="IPR003346">
    <property type="entry name" value="Transposase_20"/>
</dbReference>
<reference evidence="4" key="1">
    <citation type="journal article" date="2019" name="Int. J. Syst. Evol. Microbiol.">
        <title>The Global Catalogue of Microorganisms (GCM) 10K type strain sequencing project: providing services to taxonomists for standard genome sequencing and annotation.</title>
        <authorList>
            <consortium name="The Broad Institute Genomics Platform"/>
            <consortium name="The Broad Institute Genome Sequencing Center for Infectious Disease"/>
            <person name="Wu L."/>
            <person name="Ma J."/>
        </authorList>
    </citation>
    <scope>NUCLEOTIDE SEQUENCE [LARGE SCALE GENOMIC DNA]</scope>
    <source>
        <strain evidence="4">CCM 7427</strain>
    </source>
</reference>
<dbReference type="PANTHER" id="PTHR33055">
    <property type="entry name" value="TRANSPOSASE FOR INSERTION SEQUENCE ELEMENT IS1111A"/>
    <property type="match status" value="1"/>
</dbReference>
<accession>A0ABW5QJ92</accession>
<feature type="domain" description="Transposase IS116/IS110/IS902 C-terminal" evidence="2">
    <location>
        <begin position="190"/>
        <end position="271"/>
    </location>
</feature>
<evidence type="ECO:0000313" key="4">
    <source>
        <dbReference type="Proteomes" id="UP001597521"/>
    </source>
</evidence>
<dbReference type="InterPro" id="IPR047650">
    <property type="entry name" value="Transpos_IS110"/>
</dbReference>
<dbReference type="RefSeq" id="WP_386832450.1">
    <property type="nucleotide sequence ID" value="NZ_JBHUNP010000001.1"/>
</dbReference>
<name>A0ABW5QJ92_9HYPH</name>
<proteinExistence type="predicted"/>
<feature type="domain" description="Transposase IS110-like N-terminal" evidence="1">
    <location>
        <begin position="5"/>
        <end position="142"/>
    </location>
</feature>
<dbReference type="NCBIfam" id="NF033542">
    <property type="entry name" value="transpos_IS110"/>
    <property type="match status" value="1"/>
</dbReference>
<dbReference type="Pfam" id="PF02371">
    <property type="entry name" value="Transposase_20"/>
    <property type="match status" value="1"/>
</dbReference>
<sequence length="310" mass="33232">MEITVGIDVSKTRLDVHVQPAGEGFAVGNDEAGVAELLDRLGRLDGLAGIGLEASGRHERLAAAALAAARLPVVVLNPAQVRHYAQALGLRAKTDPIDARVIALFMAAVRPPIRAIADAATTELEALMARRRQLVVMLVAERARRAQAQPGPVRLSLARVVTTLEADLKELDAHIDKTVRGTPVWRDKEDLLASVTGIGKTIARTLLAELPELGHLSPKQIAALAGLAPYTRQSGRWRGRSFISGGRSAVRAALFMGAMVAARHNPMLKAFRDRLVAAGKPKLVAVIATARKLLVILNAIIRDQKPWTHA</sequence>